<reference evidence="1 2" key="2">
    <citation type="submission" date="2018-08" db="EMBL/GenBank/DDBJ databases">
        <title>Streptomyces kandeliansis sp. nov., an endophytic bacterium isolated from mangrove plant.</title>
        <authorList>
            <person name="Wang R."/>
        </authorList>
    </citation>
    <scope>NUCLEOTIDE SEQUENCE [LARGE SCALE GENOMIC DNA]</scope>
    <source>
        <strain evidence="2">H14(2018)</strain>
    </source>
</reference>
<reference evidence="1 2" key="1">
    <citation type="submission" date="2018-07" db="EMBL/GenBank/DDBJ databases">
        <authorList>
            <person name="Ye Y."/>
        </authorList>
    </citation>
    <scope>NUCLEOTIDE SEQUENCE [LARGE SCALE GENOMIC DNA]</scope>
    <source>
        <strain evidence="2">H14(2018)</strain>
    </source>
</reference>
<dbReference type="AlphaFoldDB" id="A0A1C6RZ27"/>
<protein>
    <submittedName>
        <fullName evidence="1">Uncharacterized protein</fullName>
    </submittedName>
</protein>
<evidence type="ECO:0000313" key="2">
    <source>
        <dbReference type="Proteomes" id="UP000253958"/>
    </source>
</evidence>
<evidence type="ECO:0000313" key="1">
    <source>
        <dbReference type="EMBL" id="AXH93274.1"/>
    </source>
</evidence>
<dbReference type="EMBL" id="CP031263">
    <property type="protein sequence ID" value="AXH93274.1"/>
    <property type="molecule type" value="Genomic_DNA"/>
</dbReference>
<accession>A0A1C6RZ27</accession>
<name>A0A1C6RZ27_9ACTN</name>
<sequence>MTNVLRLPTRPAGPATDPVAVRFTVGAAAARARETGALPAGSGQAAGYAGLVLADRDAAPVEAFDLTTGAVLGAERLTVVPHELLTRAGLVVLRYRAAGGPADAPALRLFRQALADAERDALGEAVRWCRRFLAGRRSAGQRLSAHPVVAHQMAGLVARAAALRQTDAAAALAEPAGRAWWVREVDGLARDLIRMAGGRSVLAGQMAQMRTALLYANRIYLDGAPCSD</sequence>
<gene>
    <name evidence="1" type="ORF">DVH21_26860</name>
</gene>
<dbReference type="Proteomes" id="UP000253958">
    <property type="component" value="Chromosome"/>
</dbReference>
<proteinExistence type="predicted"/>
<organism evidence="1 2">
    <name type="scientific">Micromonospora aurantiaca</name>
    <name type="common">nom. illeg.</name>
    <dbReference type="NCBI Taxonomy" id="47850"/>
    <lineage>
        <taxon>Bacteria</taxon>
        <taxon>Bacillati</taxon>
        <taxon>Actinomycetota</taxon>
        <taxon>Actinomycetes</taxon>
        <taxon>Micromonosporales</taxon>
        <taxon>Micromonosporaceae</taxon>
        <taxon>Micromonospora</taxon>
    </lineage>
</organism>
<dbReference type="RefSeq" id="WP_071094438.1">
    <property type="nucleotide sequence ID" value="NZ_CBDRIO010000008.1"/>
</dbReference>